<feature type="domain" description="Lon N-terminal" evidence="1">
    <location>
        <begin position="114"/>
        <end position="265"/>
    </location>
</feature>
<dbReference type="Proteomes" id="UP000241769">
    <property type="component" value="Unassembled WGS sequence"/>
</dbReference>
<dbReference type="InParanoid" id="A0A2P6NRQ8"/>
<dbReference type="InterPro" id="IPR003111">
    <property type="entry name" value="Lon_prtase_N"/>
</dbReference>
<proteinExistence type="predicted"/>
<evidence type="ECO:0000313" key="3">
    <source>
        <dbReference type="Proteomes" id="UP000241769"/>
    </source>
</evidence>
<keyword evidence="3" id="KW-1185">Reference proteome</keyword>
<evidence type="ECO:0000259" key="1">
    <source>
        <dbReference type="Pfam" id="PF02190"/>
    </source>
</evidence>
<dbReference type="InterPro" id="IPR015947">
    <property type="entry name" value="PUA-like_sf"/>
</dbReference>
<accession>A0A2P6NRQ8</accession>
<dbReference type="SUPFAM" id="SSF88697">
    <property type="entry name" value="PUA domain-like"/>
    <property type="match status" value="1"/>
</dbReference>
<protein>
    <recommendedName>
        <fullName evidence="1">Lon N-terminal domain-containing protein</fullName>
    </recommendedName>
</protein>
<comment type="caution">
    <text evidence="2">The sequence shown here is derived from an EMBL/GenBank/DDBJ whole genome shotgun (WGS) entry which is preliminary data.</text>
</comment>
<dbReference type="EMBL" id="MDYQ01000029">
    <property type="protein sequence ID" value="PRP86600.1"/>
    <property type="molecule type" value="Genomic_DNA"/>
</dbReference>
<dbReference type="Pfam" id="PF02190">
    <property type="entry name" value="LON_substr_bdg"/>
    <property type="match status" value="1"/>
</dbReference>
<name>A0A2P6NRQ8_9EUKA</name>
<sequence length="281" mass="31925">MSAGLCWPGCKFYHSDPKKDAQANISTYAGSCTTPLCSATVTFSSETLLTADETKDDKTQNHLPSYSSINQNNLVFDRIHQSIEPKKEHTEALLLEPAKNFKGEDKEHFVLVPKASLDDQSDVGVMATVISQKVEYVPQLSNLDSGQERRVFVLGLQPVKLHKLEKELTGVWNSEVVPLKQKTAVDQENKKNLKIIEKMLEKVASSEILTRLRKEKSIPNVKSPDFVWWICTHLPRDRVEFSEQQRLLGMTSVVDRIQFCTKILSTVFPDHWEEARKSIEQ</sequence>
<organism evidence="2 3">
    <name type="scientific">Planoprotostelium fungivorum</name>
    <dbReference type="NCBI Taxonomy" id="1890364"/>
    <lineage>
        <taxon>Eukaryota</taxon>
        <taxon>Amoebozoa</taxon>
        <taxon>Evosea</taxon>
        <taxon>Variosea</taxon>
        <taxon>Cavosteliida</taxon>
        <taxon>Cavosteliaceae</taxon>
        <taxon>Planoprotostelium</taxon>
    </lineage>
</organism>
<evidence type="ECO:0000313" key="2">
    <source>
        <dbReference type="EMBL" id="PRP86600.1"/>
    </source>
</evidence>
<reference evidence="2 3" key="1">
    <citation type="journal article" date="2018" name="Genome Biol. Evol.">
        <title>Multiple Roots of Fruiting Body Formation in Amoebozoa.</title>
        <authorList>
            <person name="Hillmann F."/>
            <person name="Forbes G."/>
            <person name="Novohradska S."/>
            <person name="Ferling I."/>
            <person name="Riege K."/>
            <person name="Groth M."/>
            <person name="Westermann M."/>
            <person name="Marz M."/>
            <person name="Spaller T."/>
            <person name="Winckler T."/>
            <person name="Schaap P."/>
            <person name="Glockner G."/>
        </authorList>
    </citation>
    <scope>NUCLEOTIDE SEQUENCE [LARGE SCALE GENOMIC DNA]</scope>
    <source>
        <strain evidence="2 3">Jena</strain>
    </source>
</reference>
<dbReference type="AlphaFoldDB" id="A0A2P6NRQ8"/>
<gene>
    <name evidence="2" type="ORF">PROFUN_05238</name>
</gene>